<feature type="binding site" evidence="7">
    <location>
        <position position="42"/>
    </location>
    <ligand>
        <name>Mg(2+)</name>
        <dbReference type="ChEBI" id="CHEBI:18420"/>
    </ligand>
</feature>
<keyword evidence="2 7" id="KW-0808">Transferase</keyword>
<accession>A0A845AXV1</accession>
<dbReference type="Pfam" id="PF01202">
    <property type="entry name" value="SKI"/>
    <property type="match status" value="1"/>
</dbReference>
<dbReference type="GO" id="GO:0005524">
    <property type="term" value="F:ATP binding"/>
    <property type="evidence" value="ECO:0007669"/>
    <property type="project" value="UniProtKB-UniRule"/>
</dbReference>
<feature type="binding site" evidence="7">
    <location>
        <begin position="38"/>
        <end position="43"/>
    </location>
    <ligand>
        <name>ATP</name>
        <dbReference type="ChEBI" id="CHEBI:30616"/>
    </ligand>
</feature>
<dbReference type="GO" id="GO:0000287">
    <property type="term" value="F:magnesium ion binding"/>
    <property type="evidence" value="ECO:0007669"/>
    <property type="project" value="UniProtKB-UniRule"/>
</dbReference>
<dbReference type="InterPro" id="IPR027417">
    <property type="entry name" value="P-loop_NTPase"/>
</dbReference>
<dbReference type="HAMAP" id="MF_00109">
    <property type="entry name" value="Shikimate_kinase"/>
    <property type="match status" value="1"/>
</dbReference>
<comment type="caution">
    <text evidence="7">Lacks conserved residue(s) required for the propagation of feature annotation.</text>
</comment>
<keyword evidence="5 7" id="KW-0067">ATP-binding</keyword>
<dbReference type="Gene3D" id="3.40.50.300">
    <property type="entry name" value="P-loop containing nucleotide triphosphate hydrolases"/>
    <property type="match status" value="1"/>
</dbReference>
<evidence type="ECO:0000256" key="6">
    <source>
        <dbReference type="ARBA" id="ARBA00023141"/>
    </source>
</evidence>
<dbReference type="GO" id="GO:0009073">
    <property type="term" value="P:aromatic amino acid family biosynthetic process"/>
    <property type="evidence" value="ECO:0007669"/>
    <property type="project" value="UniProtKB-KW"/>
</dbReference>
<organism evidence="8 9">
    <name type="scientific">Allopontixanthobacter sediminis</name>
    <dbReference type="NCBI Taxonomy" id="1689985"/>
    <lineage>
        <taxon>Bacteria</taxon>
        <taxon>Pseudomonadati</taxon>
        <taxon>Pseudomonadota</taxon>
        <taxon>Alphaproteobacteria</taxon>
        <taxon>Sphingomonadales</taxon>
        <taxon>Erythrobacteraceae</taxon>
        <taxon>Allopontixanthobacter</taxon>
    </lineage>
</organism>
<dbReference type="PANTHER" id="PTHR21087">
    <property type="entry name" value="SHIKIMATE KINASE"/>
    <property type="match status" value="1"/>
</dbReference>
<comment type="cofactor">
    <cofactor evidence="7">
        <name>Mg(2+)</name>
        <dbReference type="ChEBI" id="CHEBI:18420"/>
    </cofactor>
    <text evidence="7">Binds 1 Mg(2+) ion per subunit.</text>
</comment>
<evidence type="ECO:0000256" key="5">
    <source>
        <dbReference type="ARBA" id="ARBA00022840"/>
    </source>
</evidence>
<dbReference type="OrthoDB" id="9800332at2"/>
<dbReference type="EC" id="2.7.1.71" evidence="7"/>
<keyword evidence="7" id="KW-0963">Cytoplasm</keyword>
<keyword evidence="1 7" id="KW-0028">Amino-acid biosynthesis</keyword>
<evidence type="ECO:0000256" key="4">
    <source>
        <dbReference type="ARBA" id="ARBA00022777"/>
    </source>
</evidence>
<comment type="function">
    <text evidence="7">Catalyzes the specific phosphorylation of the 3-hydroxyl group of shikimic acid using ATP as a cosubstrate.</text>
</comment>
<protein>
    <recommendedName>
        <fullName evidence="7">Shikimate kinase</fullName>
        <shortName evidence="7">SK</shortName>
        <ecNumber evidence="7">2.7.1.71</ecNumber>
    </recommendedName>
</protein>
<dbReference type="Proteomes" id="UP000431922">
    <property type="component" value="Unassembled WGS sequence"/>
</dbReference>
<dbReference type="GO" id="GO:0005829">
    <property type="term" value="C:cytosol"/>
    <property type="evidence" value="ECO:0007669"/>
    <property type="project" value="TreeGrafter"/>
</dbReference>
<comment type="catalytic activity">
    <reaction evidence="7">
        <text>shikimate + ATP = 3-phosphoshikimate + ADP + H(+)</text>
        <dbReference type="Rhea" id="RHEA:13121"/>
        <dbReference type="ChEBI" id="CHEBI:15378"/>
        <dbReference type="ChEBI" id="CHEBI:30616"/>
        <dbReference type="ChEBI" id="CHEBI:36208"/>
        <dbReference type="ChEBI" id="CHEBI:145989"/>
        <dbReference type="ChEBI" id="CHEBI:456216"/>
        <dbReference type="EC" id="2.7.1.71"/>
    </reaction>
</comment>
<feature type="binding site" evidence="7">
    <location>
        <position position="84"/>
    </location>
    <ligand>
        <name>substrate</name>
    </ligand>
</feature>
<evidence type="ECO:0000256" key="7">
    <source>
        <dbReference type="HAMAP-Rule" id="MF_00109"/>
    </source>
</evidence>
<keyword evidence="4 7" id="KW-0418">Kinase</keyword>
<feature type="binding site" evidence="7">
    <location>
        <position position="110"/>
    </location>
    <ligand>
        <name>substrate</name>
    </ligand>
</feature>
<dbReference type="EMBL" id="WTYL01000001">
    <property type="protein sequence ID" value="MXP43831.1"/>
    <property type="molecule type" value="Genomic_DNA"/>
</dbReference>
<evidence type="ECO:0000313" key="8">
    <source>
        <dbReference type="EMBL" id="MXP43831.1"/>
    </source>
</evidence>
<dbReference type="RefSeq" id="WP_160755619.1">
    <property type="nucleotide sequence ID" value="NZ_WTYL01000001.1"/>
</dbReference>
<keyword evidence="6 7" id="KW-0057">Aromatic amino acid biosynthesis</keyword>
<gene>
    <name evidence="7" type="primary">aroK</name>
    <name evidence="8" type="ORF">GRI65_05100</name>
</gene>
<dbReference type="CDD" id="cd00464">
    <property type="entry name" value="SK"/>
    <property type="match status" value="1"/>
</dbReference>
<feature type="binding site" evidence="7">
    <location>
        <position position="60"/>
    </location>
    <ligand>
        <name>substrate</name>
    </ligand>
</feature>
<dbReference type="GO" id="GO:0009423">
    <property type="term" value="P:chorismate biosynthetic process"/>
    <property type="evidence" value="ECO:0007669"/>
    <property type="project" value="UniProtKB-UniRule"/>
</dbReference>
<keyword evidence="7" id="KW-0479">Metal-binding</keyword>
<dbReference type="PRINTS" id="PR01100">
    <property type="entry name" value="SHIKIMTKNASE"/>
</dbReference>
<dbReference type="GO" id="GO:0008652">
    <property type="term" value="P:amino acid biosynthetic process"/>
    <property type="evidence" value="ECO:0007669"/>
    <property type="project" value="UniProtKB-KW"/>
</dbReference>
<comment type="similarity">
    <text evidence="7">Belongs to the shikimate kinase family.</text>
</comment>
<evidence type="ECO:0000313" key="9">
    <source>
        <dbReference type="Proteomes" id="UP000431922"/>
    </source>
</evidence>
<dbReference type="NCBIfam" id="NF010552">
    <property type="entry name" value="PRK13946.1"/>
    <property type="match status" value="1"/>
</dbReference>
<name>A0A845AXV1_9SPHN</name>
<dbReference type="UniPathway" id="UPA00053">
    <property type="reaction ID" value="UER00088"/>
</dbReference>
<dbReference type="AlphaFoldDB" id="A0A845AXV1"/>
<reference evidence="8 9" key="1">
    <citation type="submission" date="2019-12" db="EMBL/GenBank/DDBJ databases">
        <title>Genomic-based taxomic classification of the family Erythrobacteraceae.</title>
        <authorList>
            <person name="Xu L."/>
        </authorList>
    </citation>
    <scope>NUCLEOTIDE SEQUENCE [LARGE SCALE GENOMIC DNA]</scope>
    <source>
        <strain evidence="8 9">KCTC 42453</strain>
    </source>
</reference>
<evidence type="ECO:0000256" key="3">
    <source>
        <dbReference type="ARBA" id="ARBA00022741"/>
    </source>
</evidence>
<keyword evidence="9" id="KW-1185">Reference proteome</keyword>
<dbReference type="SUPFAM" id="SSF52540">
    <property type="entry name" value="P-loop containing nucleoside triphosphate hydrolases"/>
    <property type="match status" value="1"/>
</dbReference>
<evidence type="ECO:0000256" key="2">
    <source>
        <dbReference type="ARBA" id="ARBA00022679"/>
    </source>
</evidence>
<dbReference type="PANTHER" id="PTHR21087:SF16">
    <property type="entry name" value="SHIKIMATE KINASE 1, CHLOROPLASTIC"/>
    <property type="match status" value="1"/>
</dbReference>
<proteinExistence type="inferred from homology"/>
<dbReference type="InterPro" id="IPR000623">
    <property type="entry name" value="Shikimate_kinase/TSH1"/>
</dbReference>
<comment type="subcellular location">
    <subcellularLocation>
        <location evidence="7">Cytoplasm</location>
    </subcellularLocation>
</comment>
<sequence length="200" mass="22006">MDDQPSIPVGHTRPLDTAAIRAVAVRITRPIVLVGLMGAGKSTIGRRLAGMLGTEFLDADDAIEDAAQMSIAEIFEQFGEDYFRDGERRVIARLIEDCTRERGGVIATGGGAFCNAETRALILDEAIAVWIDCDIDTLVERTGRRKTRPLLLGGDPREILARLYRERKDFYAQAPVTVSSRNGPHQDTALAIIEAVDRWL</sequence>
<comment type="subunit">
    <text evidence="7">Monomer.</text>
</comment>
<evidence type="ECO:0000256" key="1">
    <source>
        <dbReference type="ARBA" id="ARBA00022605"/>
    </source>
</evidence>
<feature type="binding site" evidence="7">
    <location>
        <position position="148"/>
    </location>
    <ligand>
        <name>ATP</name>
        <dbReference type="ChEBI" id="CHEBI:30616"/>
    </ligand>
</feature>
<comment type="caution">
    <text evidence="8">The sequence shown here is derived from an EMBL/GenBank/DDBJ whole genome shotgun (WGS) entry which is preliminary data.</text>
</comment>
<keyword evidence="3 7" id="KW-0547">Nucleotide-binding</keyword>
<comment type="pathway">
    <text evidence="7">Metabolic intermediate biosynthesis; chorismate biosynthesis; chorismate from D-erythrose 4-phosphate and phosphoenolpyruvate: step 5/7.</text>
</comment>
<dbReference type="GO" id="GO:0004765">
    <property type="term" value="F:shikimate kinase activity"/>
    <property type="evidence" value="ECO:0007669"/>
    <property type="project" value="UniProtKB-UniRule"/>
</dbReference>
<feature type="binding site" evidence="7">
    <location>
        <position position="167"/>
    </location>
    <ligand>
        <name>substrate</name>
    </ligand>
</feature>
<dbReference type="InterPro" id="IPR031322">
    <property type="entry name" value="Shikimate/glucono_kinase"/>
</dbReference>
<keyword evidence="7" id="KW-0460">Magnesium</keyword>